<gene>
    <name evidence="3" type="primary">coaE</name>
    <name evidence="5" type="ORF">BMON_0208</name>
</gene>
<dbReference type="InterPro" id="IPR001977">
    <property type="entry name" value="Depp_CoAkinase"/>
</dbReference>
<dbReference type="EMBL" id="JGZE01000001">
    <property type="protein sequence ID" value="KFI80335.1"/>
    <property type="molecule type" value="Genomic_DNA"/>
</dbReference>
<keyword evidence="2 3" id="KW-0067">ATP-binding</keyword>
<dbReference type="Pfam" id="PF01121">
    <property type="entry name" value="CoaE"/>
    <property type="match status" value="1"/>
</dbReference>
<dbReference type="UniPathway" id="UPA00241">
    <property type="reaction ID" value="UER00356"/>
</dbReference>
<dbReference type="eggNOG" id="COG0237">
    <property type="taxonomic scope" value="Bacteria"/>
</dbReference>
<evidence type="ECO:0000313" key="5">
    <source>
        <dbReference type="EMBL" id="KFI80335.1"/>
    </source>
</evidence>
<evidence type="ECO:0000256" key="2">
    <source>
        <dbReference type="ARBA" id="ARBA00022840"/>
    </source>
</evidence>
<dbReference type="Proteomes" id="UP000029082">
    <property type="component" value="Unassembled WGS sequence"/>
</dbReference>
<keyword evidence="6" id="KW-1185">Reference proteome</keyword>
<evidence type="ECO:0000256" key="3">
    <source>
        <dbReference type="HAMAP-Rule" id="MF_00376"/>
    </source>
</evidence>
<reference evidence="5 6" key="1">
    <citation type="submission" date="2014-03" db="EMBL/GenBank/DDBJ databases">
        <title>Genomics of Bifidobacteria.</title>
        <authorList>
            <person name="Ventura M."/>
            <person name="Milani C."/>
            <person name="Lugli G.A."/>
        </authorList>
    </citation>
    <scope>NUCLEOTIDE SEQUENCE [LARGE SCALE GENOMIC DNA]</scope>
    <source>
        <strain evidence="5 6">DSM 21395</strain>
    </source>
</reference>
<comment type="catalytic activity">
    <reaction evidence="3">
        <text>3'-dephospho-CoA + ATP = ADP + CoA + H(+)</text>
        <dbReference type="Rhea" id="RHEA:18245"/>
        <dbReference type="ChEBI" id="CHEBI:15378"/>
        <dbReference type="ChEBI" id="CHEBI:30616"/>
        <dbReference type="ChEBI" id="CHEBI:57287"/>
        <dbReference type="ChEBI" id="CHEBI:57328"/>
        <dbReference type="ChEBI" id="CHEBI:456216"/>
        <dbReference type="EC" id="2.7.1.24"/>
    </reaction>
</comment>
<dbReference type="RefSeq" id="WP_051917698.1">
    <property type="nucleotide sequence ID" value="NZ_JDUO01000001.1"/>
</dbReference>
<dbReference type="EC" id="2.7.1.24" evidence="3 4"/>
<keyword evidence="1 3" id="KW-0547">Nucleotide-binding</keyword>
<keyword evidence="3 5" id="KW-0418">Kinase</keyword>
<dbReference type="InterPro" id="IPR027417">
    <property type="entry name" value="P-loop_NTPase"/>
</dbReference>
<sequence>MMIRIGLTGGIASGKSTVASHLCELGARVIDYDRLAAQVVAPGGVGLHRIAQAFGPRALTEEGELDRAWIAEQVFGPRADPDARDRLDAIEHPLVYASAERTERELLRHERGSEHPLVIVHDVPLLAEVIDTIPFSFDHIVTVEAPTEVRVERMMRTRGMSRRQAEDRIRHQPNREERLRMADAVVDSNQSLERMFETVDRLYARWTGGPAGPTGFTGMARRG</sequence>
<dbReference type="PROSITE" id="PS51219">
    <property type="entry name" value="DPCK"/>
    <property type="match status" value="1"/>
</dbReference>
<dbReference type="SUPFAM" id="SSF52540">
    <property type="entry name" value="P-loop containing nucleoside triphosphate hydrolases"/>
    <property type="match status" value="1"/>
</dbReference>
<comment type="similarity">
    <text evidence="3">Belongs to the CoaE family.</text>
</comment>
<dbReference type="GeneID" id="93093643"/>
<dbReference type="CDD" id="cd02022">
    <property type="entry name" value="DPCK"/>
    <property type="match status" value="1"/>
</dbReference>
<accession>A0A087CAN5</accession>
<dbReference type="AlphaFoldDB" id="A0A087CAN5"/>
<dbReference type="GO" id="GO:0015937">
    <property type="term" value="P:coenzyme A biosynthetic process"/>
    <property type="evidence" value="ECO:0007669"/>
    <property type="project" value="UniProtKB-UniRule"/>
</dbReference>
<dbReference type="GO" id="GO:0005524">
    <property type="term" value="F:ATP binding"/>
    <property type="evidence" value="ECO:0007669"/>
    <property type="project" value="UniProtKB-UniRule"/>
</dbReference>
<name>A0A087CAN5_9BIFI</name>
<dbReference type="GO" id="GO:0005737">
    <property type="term" value="C:cytoplasm"/>
    <property type="evidence" value="ECO:0007669"/>
    <property type="project" value="UniProtKB-SubCell"/>
</dbReference>
<dbReference type="PANTHER" id="PTHR10695:SF46">
    <property type="entry name" value="BIFUNCTIONAL COENZYME A SYNTHASE-RELATED"/>
    <property type="match status" value="1"/>
</dbReference>
<evidence type="ECO:0000256" key="1">
    <source>
        <dbReference type="ARBA" id="ARBA00022741"/>
    </source>
</evidence>
<comment type="caution">
    <text evidence="5">The sequence shown here is derived from an EMBL/GenBank/DDBJ whole genome shotgun (WGS) entry which is preliminary data.</text>
</comment>
<comment type="function">
    <text evidence="3">Catalyzes the phosphorylation of the 3'-hydroxyl group of dephosphocoenzyme A to form coenzyme A.</text>
</comment>
<dbReference type="OrthoDB" id="9812943at2"/>
<evidence type="ECO:0000313" key="6">
    <source>
        <dbReference type="Proteomes" id="UP000029082"/>
    </source>
</evidence>
<comment type="subcellular location">
    <subcellularLocation>
        <location evidence="3">Cytoplasm</location>
    </subcellularLocation>
</comment>
<dbReference type="Gene3D" id="3.40.50.300">
    <property type="entry name" value="P-loop containing nucleotide triphosphate hydrolases"/>
    <property type="match status" value="1"/>
</dbReference>
<organism evidence="5 6">
    <name type="scientific">Bifidobacterium mongoliense DSM 21395</name>
    <dbReference type="NCBI Taxonomy" id="1437603"/>
    <lineage>
        <taxon>Bacteria</taxon>
        <taxon>Bacillati</taxon>
        <taxon>Actinomycetota</taxon>
        <taxon>Actinomycetes</taxon>
        <taxon>Bifidobacteriales</taxon>
        <taxon>Bifidobacteriaceae</taxon>
        <taxon>Bifidobacterium</taxon>
    </lineage>
</organism>
<dbReference type="PANTHER" id="PTHR10695">
    <property type="entry name" value="DEPHOSPHO-COA KINASE-RELATED"/>
    <property type="match status" value="1"/>
</dbReference>
<proteinExistence type="inferred from homology"/>
<dbReference type="GO" id="GO:0004140">
    <property type="term" value="F:dephospho-CoA kinase activity"/>
    <property type="evidence" value="ECO:0007669"/>
    <property type="project" value="UniProtKB-UniRule"/>
</dbReference>
<dbReference type="HAMAP" id="MF_00376">
    <property type="entry name" value="Dephospho_CoA_kinase"/>
    <property type="match status" value="1"/>
</dbReference>
<keyword evidence="3" id="KW-0173">Coenzyme A biosynthesis</keyword>
<keyword evidence="3" id="KW-0963">Cytoplasm</keyword>
<keyword evidence="3 5" id="KW-0808">Transferase</keyword>
<feature type="binding site" evidence="3">
    <location>
        <begin position="12"/>
        <end position="17"/>
    </location>
    <ligand>
        <name>ATP</name>
        <dbReference type="ChEBI" id="CHEBI:30616"/>
    </ligand>
</feature>
<comment type="pathway">
    <text evidence="3">Cofactor biosynthesis; coenzyme A biosynthesis; CoA from (R)-pantothenate: step 5/5.</text>
</comment>
<dbReference type="STRING" id="1437603.GCA_000771525_00076"/>
<protein>
    <recommendedName>
        <fullName evidence="3 4">Dephospho-CoA kinase</fullName>
        <ecNumber evidence="3 4">2.7.1.24</ecNumber>
    </recommendedName>
    <alternativeName>
        <fullName evidence="3">Dephosphocoenzyme A kinase</fullName>
    </alternativeName>
</protein>
<evidence type="ECO:0000256" key="4">
    <source>
        <dbReference type="NCBIfam" id="TIGR00152"/>
    </source>
</evidence>
<dbReference type="NCBIfam" id="TIGR00152">
    <property type="entry name" value="dephospho-CoA kinase"/>
    <property type="match status" value="1"/>
</dbReference>